<feature type="region of interest" description="Disordered" evidence="2">
    <location>
        <begin position="53"/>
        <end position="74"/>
    </location>
</feature>
<dbReference type="AlphaFoldDB" id="A0A5M8PJH2"/>
<evidence type="ECO:0000256" key="1">
    <source>
        <dbReference type="SAM" id="Coils"/>
    </source>
</evidence>
<dbReference type="Proteomes" id="UP000324767">
    <property type="component" value="Unassembled WGS sequence"/>
</dbReference>
<evidence type="ECO:0000313" key="4">
    <source>
        <dbReference type="Proteomes" id="UP000324767"/>
    </source>
</evidence>
<accession>A0A5M8PJH2</accession>
<organism evidence="3 4">
    <name type="scientific">Lasallia pustulata</name>
    <dbReference type="NCBI Taxonomy" id="136370"/>
    <lineage>
        <taxon>Eukaryota</taxon>
        <taxon>Fungi</taxon>
        <taxon>Dikarya</taxon>
        <taxon>Ascomycota</taxon>
        <taxon>Pezizomycotina</taxon>
        <taxon>Lecanoromycetes</taxon>
        <taxon>OSLEUM clade</taxon>
        <taxon>Umbilicariomycetidae</taxon>
        <taxon>Umbilicariales</taxon>
        <taxon>Umbilicariaceae</taxon>
        <taxon>Lasallia</taxon>
    </lineage>
</organism>
<evidence type="ECO:0000256" key="2">
    <source>
        <dbReference type="SAM" id="MobiDB-lite"/>
    </source>
</evidence>
<protein>
    <submittedName>
        <fullName evidence="3">Uncharacterized protein</fullName>
    </submittedName>
</protein>
<dbReference type="EMBL" id="VXIT01000012">
    <property type="protein sequence ID" value="KAA6409133.1"/>
    <property type="molecule type" value="Genomic_DNA"/>
</dbReference>
<feature type="coiled-coil region" evidence="1">
    <location>
        <begin position="131"/>
        <end position="165"/>
    </location>
</feature>
<proteinExistence type="predicted"/>
<reference evidence="3 4" key="1">
    <citation type="submission" date="2019-09" db="EMBL/GenBank/DDBJ databases">
        <title>The hologenome of the rock-dwelling lichen Lasallia pustulata.</title>
        <authorList>
            <person name="Greshake Tzovaras B."/>
            <person name="Segers F."/>
            <person name="Bicker A."/>
            <person name="Dal Grande F."/>
            <person name="Otte J."/>
            <person name="Hankeln T."/>
            <person name="Schmitt I."/>
            <person name="Ebersberger I."/>
        </authorList>
    </citation>
    <scope>NUCLEOTIDE SEQUENCE [LARGE SCALE GENOMIC DNA]</scope>
    <source>
        <strain evidence="3">A1-1</strain>
    </source>
</reference>
<name>A0A5M8PJH2_9LECA</name>
<gene>
    <name evidence="3" type="ORF">FRX48_07477</name>
</gene>
<evidence type="ECO:0000313" key="3">
    <source>
        <dbReference type="EMBL" id="KAA6409133.1"/>
    </source>
</evidence>
<comment type="caution">
    <text evidence="3">The sequence shown here is derived from an EMBL/GenBank/DDBJ whole genome shotgun (WGS) entry which is preliminary data.</text>
</comment>
<keyword evidence="1" id="KW-0175">Coiled coil</keyword>
<sequence length="205" mass="23746">MILRTSHLLYERSERLRRHGWPCNISGSGTKTPRHMFAHVMHQKSLPVEDLSEHWPANSNKQGVPLQDESREPWGPAYPANPGDDFHASVSHLQGGGPDPKTAYRAAHRGKLKKRKIDITREPEISQEKNDEQEQQDLVQAKQMLKKERNEHLATRNERDILQNEVDGFRMAIPNLERRFERLYEASITCDDKLHKAIFDREIAS</sequence>